<feature type="non-terminal residue" evidence="1">
    <location>
        <position position="57"/>
    </location>
</feature>
<dbReference type="EMBL" id="JAHXZJ010002679">
    <property type="protein sequence ID" value="KAH0537349.1"/>
    <property type="molecule type" value="Genomic_DNA"/>
</dbReference>
<evidence type="ECO:0000313" key="2">
    <source>
        <dbReference type="Proteomes" id="UP000826195"/>
    </source>
</evidence>
<accession>A0AAV7HXR5</accession>
<organism evidence="1 2">
    <name type="scientific">Cotesia glomerata</name>
    <name type="common">Lepidopteran parasitic wasp</name>
    <name type="synonym">Apanteles glomeratus</name>
    <dbReference type="NCBI Taxonomy" id="32391"/>
    <lineage>
        <taxon>Eukaryota</taxon>
        <taxon>Metazoa</taxon>
        <taxon>Ecdysozoa</taxon>
        <taxon>Arthropoda</taxon>
        <taxon>Hexapoda</taxon>
        <taxon>Insecta</taxon>
        <taxon>Pterygota</taxon>
        <taxon>Neoptera</taxon>
        <taxon>Endopterygota</taxon>
        <taxon>Hymenoptera</taxon>
        <taxon>Apocrita</taxon>
        <taxon>Ichneumonoidea</taxon>
        <taxon>Braconidae</taxon>
        <taxon>Microgastrinae</taxon>
        <taxon>Cotesia</taxon>
    </lineage>
</organism>
<keyword evidence="2" id="KW-1185">Reference proteome</keyword>
<name>A0AAV7HXR5_COTGL</name>
<comment type="caution">
    <text evidence="1">The sequence shown here is derived from an EMBL/GenBank/DDBJ whole genome shotgun (WGS) entry which is preliminary data.</text>
</comment>
<dbReference type="AlphaFoldDB" id="A0AAV7HXR5"/>
<gene>
    <name evidence="1" type="ORF">KQX54_000023</name>
</gene>
<sequence>MTSFRAKQIDKDKYNYSFIVQGQVHHSIGSIYLHEPNQEKFLQVYFIDNHDTQLKKR</sequence>
<evidence type="ECO:0000313" key="1">
    <source>
        <dbReference type="EMBL" id="KAH0537349.1"/>
    </source>
</evidence>
<dbReference type="Proteomes" id="UP000826195">
    <property type="component" value="Unassembled WGS sequence"/>
</dbReference>
<protein>
    <submittedName>
        <fullName evidence="1">Uncharacterized protein</fullName>
    </submittedName>
</protein>
<reference evidence="1 2" key="1">
    <citation type="journal article" date="2021" name="J. Hered.">
        <title>A chromosome-level genome assembly of the parasitoid wasp, Cotesia glomerata (Hymenoptera: Braconidae).</title>
        <authorList>
            <person name="Pinto B.J."/>
            <person name="Weis J.J."/>
            <person name="Gamble T."/>
            <person name="Ode P.J."/>
            <person name="Paul R."/>
            <person name="Zaspel J.M."/>
        </authorList>
    </citation>
    <scope>NUCLEOTIDE SEQUENCE [LARGE SCALE GENOMIC DNA]</scope>
    <source>
        <strain evidence="1">CgM1</strain>
    </source>
</reference>
<proteinExistence type="predicted"/>